<evidence type="ECO:0000313" key="2">
    <source>
        <dbReference type="EMBL" id="GIG11521.1"/>
    </source>
</evidence>
<feature type="region of interest" description="Disordered" evidence="1">
    <location>
        <begin position="1"/>
        <end position="37"/>
    </location>
</feature>
<dbReference type="AlphaFoldDB" id="A0A8J3PBM6"/>
<reference evidence="2 3" key="1">
    <citation type="submission" date="2021-01" db="EMBL/GenBank/DDBJ databases">
        <title>Whole genome shotgun sequence of Catellatospora coxensis NBRC 107359.</title>
        <authorList>
            <person name="Komaki H."/>
            <person name="Tamura T."/>
        </authorList>
    </citation>
    <scope>NUCLEOTIDE SEQUENCE [LARGE SCALE GENOMIC DNA]</scope>
    <source>
        <strain evidence="2 3">NBRC 107359</strain>
    </source>
</reference>
<accession>A0A8J3PBM6</accession>
<gene>
    <name evidence="2" type="ORF">Cco03nite_82210</name>
</gene>
<dbReference type="EMBL" id="BONI01000144">
    <property type="protein sequence ID" value="GIG11521.1"/>
    <property type="molecule type" value="Genomic_DNA"/>
</dbReference>
<evidence type="ECO:0000313" key="3">
    <source>
        <dbReference type="Proteomes" id="UP000630887"/>
    </source>
</evidence>
<dbReference type="Proteomes" id="UP000630887">
    <property type="component" value="Unassembled WGS sequence"/>
</dbReference>
<name>A0A8J3PBM6_9ACTN</name>
<keyword evidence="3" id="KW-1185">Reference proteome</keyword>
<sequence length="94" mass="10460">MRRFPATNADREADLSEPGFPVLGPAQDQWAPDRQGNMSSRELVILRDLLQPSSPQLRRGRAKGVTRVFAHNGPITLTFHGEPVKVPFSSDLRP</sequence>
<proteinExistence type="predicted"/>
<evidence type="ECO:0000256" key="1">
    <source>
        <dbReference type="SAM" id="MobiDB-lite"/>
    </source>
</evidence>
<organism evidence="2 3">
    <name type="scientific">Catellatospora coxensis</name>
    <dbReference type="NCBI Taxonomy" id="310354"/>
    <lineage>
        <taxon>Bacteria</taxon>
        <taxon>Bacillati</taxon>
        <taxon>Actinomycetota</taxon>
        <taxon>Actinomycetes</taxon>
        <taxon>Micromonosporales</taxon>
        <taxon>Micromonosporaceae</taxon>
        <taxon>Catellatospora</taxon>
    </lineage>
</organism>
<comment type="caution">
    <text evidence="2">The sequence shown here is derived from an EMBL/GenBank/DDBJ whole genome shotgun (WGS) entry which is preliminary data.</text>
</comment>
<protein>
    <submittedName>
        <fullName evidence="2">Uncharacterized protein</fullName>
    </submittedName>
</protein>